<sequence>MMKALNFPFREKIATYDPGRQEGKYASRIQGQQTDVEQILARLLEDGVLDRVDVIPWSDDEQRRILLKYFGNADIELKDFSGAPIYQYLYALDSCASDYVLHVDSDMLFYRKGGGSWIHEGLRMLQQHPEVIVTTPQGGPPQARNWLERLLGRSFASTPQEPWGIATFTSTRYFLMDMVKLRACLPLQQSRPGEPLENSLSHTFAQRGYVRWSMTGHEHWAIHPWRHDENYIRYLDDLIWAVEQGIYPFKRTGYRWDMRTEGSLINEWLKVLRAHGRSV</sequence>
<dbReference type="CDD" id="cd00761">
    <property type="entry name" value="Glyco_tranf_GTA_type"/>
    <property type="match status" value="1"/>
</dbReference>
<dbReference type="STRING" id="1348657.M622_12040"/>
<organism evidence="1 2">
    <name type="scientific">Thauera terpenica 58Eu</name>
    <dbReference type="NCBI Taxonomy" id="1348657"/>
    <lineage>
        <taxon>Bacteria</taxon>
        <taxon>Pseudomonadati</taxon>
        <taxon>Pseudomonadota</taxon>
        <taxon>Betaproteobacteria</taxon>
        <taxon>Rhodocyclales</taxon>
        <taxon>Zoogloeaceae</taxon>
        <taxon>Thauera</taxon>
    </lineage>
</organism>
<proteinExistence type="predicted"/>
<dbReference type="EMBL" id="ATJV01000043">
    <property type="protein sequence ID" value="EPZ16634.1"/>
    <property type="molecule type" value="Genomic_DNA"/>
</dbReference>
<gene>
    <name evidence="1" type="ORF">M622_12040</name>
</gene>
<protein>
    <recommendedName>
        <fullName evidence="3">Glycosyltransferase</fullName>
    </recommendedName>
</protein>
<dbReference type="RefSeq" id="WP_021248391.1">
    <property type="nucleotide sequence ID" value="NZ_ATJV01000043.1"/>
</dbReference>
<dbReference type="PATRIC" id="fig|1348657.5.peg.950"/>
<keyword evidence="2" id="KW-1185">Reference proteome</keyword>
<evidence type="ECO:0008006" key="3">
    <source>
        <dbReference type="Google" id="ProtNLM"/>
    </source>
</evidence>
<dbReference type="AlphaFoldDB" id="T0AUW2"/>
<dbReference type="InterPro" id="IPR029044">
    <property type="entry name" value="Nucleotide-diphossugar_trans"/>
</dbReference>
<dbReference type="SUPFAM" id="SSF53448">
    <property type="entry name" value="Nucleotide-diphospho-sugar transferases"/>
    <property type="match status" value="1"/>
</dbReference>
<name>T0AUW2_9RHOO</name>
<dbReference type="eggNOG" id="COG1216">
    <property type="taxonomic scope" value="Bacteria"/>
</dbReference>
<dbReference type="Proteomes" id="UP000015455">
    <property type="component" value="Unassembled WGS sequence"/>
</dbReference>
<reference evidence="1 2" key="1">
    <citation type="submission" date="2013-06" db="EMBL/GenBank/DDBJ databases">
        <title>Draft genome sequence of Thauera terpenica.</title>
        <authorList>
            <person name="Liu B."/>
            <person name="Frostegard A.H."/>
            <person name="Shapleigh J.P."/>
        </authorList>
    </citation>
    <scope>NUCLEOTIDE SEQUENCE [LARGE SCALE GENOMIC DNA]</scope>
    <source>
        <strain evidence="1 2">58Eu</strain>
    </source>
</reference>
<evidence type="ECO:0000313" key="2">
    <source>
        <dbReference type="Proteomes" id="UP000015455"/>
    </source>
</evidence>
<accession>T0AUW2</accession>
<comment type="caution">
    <text evidence="1">The sequence shown here is derived from an EMBL/GenBank/DDBJ whole genome shotgun (WGS) entry which is preliminary data.</text>
</comment>
<evidence type="ECO:0000313" key="1">
    <source>
        <dbReference type="EMBL" id="EPZ16634.1"/>
    </source>
</evidence>